<organism evidence="1 2">
    <name type="scientific">Clostridium disporicum</name>
    <dbReference type="NCBI Taxonomy" id="84024"/>
    <lineage>
        <taxon>Bacteria</taxon>
        <taxon>Bacillati</taxon>
        <taxon>Bacillota</taxon>
        <taxon>Clostridia</taxon>
        <taxon>Eubacteriales</taxon>
        <taxon>Clostridiaceae</taxon>
        <taxon>Clostridium</taxon>
    </lineage>
</organism>
<sequence>MDIFKILNNDTTGLTDEEKAFAEGFNYDLREKIMAELVEHEINEFIKELKEDIDGFKEKVENIFVNGKKGYKDMPTKTLIDIYLSKMNEGDFINLIESING</sequence>
<reference evidence="1 2" key="1">
    <citation type="submission" date="2015-09" db="EMBL/GenBank/DDBJ databases">
        <authorList>
            <consortium name="Pathogen Informatics"/>
        </authorList>
    </citation>
    <scope>NUCLEOTIDE SEQUENCE [LARGE SCALE GENOMIC DNA]</scope>
    <source>
        <strain evidence="1 2">2789STDY5834856</strain>
    </source>
</reference>
<evidence type="ECO:0000313" key="2">
    <source>
        <dbReference type="Proteomes" id="UP000095594"/>
    </source>
</evidence>
<dbReference type="EMBL" id="CYZX01000019">
    <property type="protein sequence ID" value="CUO90387.1"/>
    <property type="molecule type" value="Genomic_DNA"/>
</dbReference>
<name>A0A174IXP5_9CLOT</name>
<protein>
    <submittedName>
        <fullName evidence="1">Uncharacterized protein</fullName>
    </submittedName>
</protein>
<dbReference type="RefSeq" id="WP_055267147.1">
    <property type="nucleotide sequence ID" value="NZ_CABIXQ010000019.1"/>
</dbReference>
<dbReference type="OrthoDB" id="1931481at2"/>
<dbReference type="AlphaFoldDB" id="A0A174IXP5"/>
<accession>A0A174IXP5</accession>
<gene>
    <name evidence="1" type="ORF">ERS852471_02566</name>
</gene>
<evidence type="ECO:0000313" key="1">
    <source>
        <dbReference type="EMBL" id="CUO90387.1"/>
    </source>
</evidence>
<proteinExistence type="predicted"/>
<dbReference type="Proteomes" id="UP000095594">
    <property type="component" value="Unassembled WGS sequence"/>
</dbReference>